<dbReference type="GO" id="GO:0004792">
    <property type="term" value="F:thiosulfate-cyanide sulfurtransferase activity"/>
    <property type="evidence" value="ECO:0007669"/>
    <property type="project" value="InterPro"/>
</dbReference>
<evidence type="ECO:0000259" key="2">
    <source>
        <dbReference type="PROSITE" id="PS50206"/>
    </source>
</evidence>
<gene>
    <name evidence="3" type="ORF">C0630_04280</name>
</gene>
<dbReference type="CDD" id="cd01448">
    <property type="entry name" value="TST_Repeat_1"/>
    <property type="match status" value="1"/>
</dbReference>
<dbReference type="STRING" id="1111735.GCA_000428045_03972"/>
<dbReference type="SUPFAM" id="SSF52821">
    <property type="entry name" value="Rhodanese/Cell cycle control phosphatase"/>
    <property type="match status" value="2"/>
</dbReference>
<organism evidence="3 4">
    <name type="scientific">Sedimenticola selenatireducens</name>
    <dbReference type="NCBI Taxonomy" id="191960"/>
    <lineage>
        <taxon>Bacteria</taxon>
        <taxon>Pseudomonadati</taxon>
        <taxon>Pseudomonadota</taxon>
        <taxon>Gammaproteobacteria</taxon>
        <taxon>Chromatiales</taxon>
        <taxon>Sedimenticolaceae</taxon>
        <taxon>Sedimenticola</taxon>
    </lineage>
</organism>
<dbReference type="PROSITE" id="PS00380">
    <property type="entry name" value="RHODANESE_1"/>
    <property type="match status" value="1"/>
</dbReference>
<accession>A0A2N6CZI5</accession>
<dbReference type="PANTHER" id="PTHR43855:SF1">
    <property type="entry name" value="THIOSULFATE SULFURTRANSFERASE"/>
    <property type="match status" value="1"/>
</dbReference>
<dbReference type="SMART" id="SM00450">
    <property type="entry name" value="RHOD"/>
    <property type="match status" value="2"/>
</dbReference>
<dbReference type="AlphaFoldDB" id="A0A2N6CZI5"/>
<keyword evidence="1" id="KW-0677">Repeat</keyword>
<name>A0A2N6CZI5_9GAMM</name>
<dbReference type="EMBL" id="PKUN01000003">
    <property type="protein sequence ID" value="PLX62799.1"/>
    <property type="molecule type" value="Genomic_DNA"/>
</dbReference>
<evidence type="ECO:0000313" key="3">
    <source>
        <dbReference type="EMBL" id="PLX62799.1"/>
    </source>
</evidence>
<dbReference type="PANTHER" id="PTHR43855">
    <property type="entry name" value="THIOSULFATE SULFURTRANSFERASE"/>
    <property type="match status" value="1"/>
</dbReference>
<feature type="domain" description="Rhodanese" evidence="2">
    <location>
        <begin position="186"/>
        <end position="295"/>
    </location>
</feature>
<dbReference type="Gene3D" id="3.40.250.10">
    <property type="entry name" value="Rhodanese-like domain"/>
    <property type="match status" value="2"/>
</dbReference>
<sequence>MTVNLINKGLATLLFLLPTLGWAAPAFLVDSEWLAEHIDEENLIVLEARYHPHRHYTVGHIPGAVQVQRFRDLGDNQGSPLMRFPSREAFQATLRRWGVNDDSTLVLYDDSNTALVSRLYYLLELYGFDMAQVKILNGGTVEWSAFEEMSKEPTPQRATGSVTLKAANPALFVEWTDVYDDVLSRRDPGVVLLDARPRDMYTGQVIAHAIQGGHIHGAVNVVSLEGTSGQKWKSDQELAALYRDVPKEKTIYAYCHDGFRMSLAYLQLKYLGHKDVRLYNGGWSHWGNELTLPVVQGEAPYSGDYEL</sequence>
<protein>
    <submittedName>
        <fullName evidence="3">Sulfurtransferase</fullName>
    </submittedName>
</protein>
<dbReference type="InterPro" id="IPR036873">
    <property type="entry name" value="Rhodanese-like_dom_sf"/>
</dbReference>
<dbReference type="InterPro" id="IPR001307">
    <property type="entry name" value="Thiosulphate_STrfase_CS"/>
</dbReference>
<evidence type="ECO:0000256" key="1">
    <source>
        <dbReference type="ARBA" id="ARBA00022737"/>
    </source>
</evidence>
<reference evidence="3 4" key="1">
    <citation type="submission" date="2017-11" db="EMBL/GenBank/DDBJ databases">
        <title>Genome-resolved metagenomics identifies genetic mobility, metabolic interactions, and unexpected diversity in perchlorate-reducing communities.</title>
        <authorList>
            <person name="Barnum T.P."/>
            <person name="Figueroa I.A."/>
            <person name="Carlstrom C.I."/>
            <person name="Lucas L.N."/>
            <person name="Engelbrektson A.L."/>
            <person name="Coates J.D."/>
        </authorList>
    </citation>
    <scope>NUCLEOTIDE SEQUENCE [LARGE SCALE GENOMIC DNA]</scope>
    <source>
        <strain evidence="3">BM301</strain>
    </source>
</reference>
<dbReference type="InterPro" id="IPR001763">
    <property type="entry name" value="Rhodanese-like_dom"/>
</dbReference>
<feature type="domain" description="Rhodanese" evidence="2">
    <location>
        <begin position="39"/>
        <end position="152"/>
    </location>
</feature>
<proteinExistence type="predicted"/>
<dbReference type="Pfam" id="PF00581">
    <property type="entry name" value="Rhodanese"/>
    <property type="match status" value="2"/>
</dbReference>
<evidence type="ECO:0000313" key="4">
    <source>
        <dbReference type="Proteomes" id="UP000235015"/>
    </source>
</evidence>
<keyword evidence="3" id="KW-0808">Transferase</keyword>
<comment type="caution">
    <text evidence="3">The sequence shown here is derived from an EMBL/GenBank/DDBJ whole genome shotgun (WGS) entry which is preliminary data.</text>
</comment>
<dbReference type="Proteomes" id="UP000235015">
    <property type="component" value="Unassembled WGS sequence"/>
</dbReference>
<dbReference type="InterPro" id="IPR051126">
    <property type="entry name" value="Thiosulfate_sulfurtransferase"/>
</dbReference>
<dbReference type="PROSITE" id="PS50206">
    <property type="entry name" value="RHODANESE_3"/>
    <property type="match status" value="2"/>
</dbReference>